<dbReference type="InterPro" id="IPR003779">
    <property type="entry name" value="CMD-like"/>
</dbReference>
<gene>
    <name evidence="2" type="ORF">RHRU231_420117</name>
</gene>
<dbReference type="Gene3D" id="1.20.1290.10">
    <property type="entry name" value="AhpD-like"/>
    <property type="match status" value="1"/>
</dbReference>
<sequence>MPAPGVDVYRRLMSEHGHYQEILNVLNPQHRALRAAIPEVYQGFNALSKAAFAPGALDTRTKELIALAIGVVDECDGCIASHARSAVRAGASRQEAAEAIGVAFLMQGGPATIYGSRAYTAFCEFADAEERRDR</sequence>
<evidence type="ECO:0000313" key="2">
    <source>
        <dbReference type="EMBL" id="CDZ88568.1"/>
    </source>
</evidence>
<feature type="domain" description="Carboxymuconolactone decarboxylase-like" evidence="1">
    <location>
        <begin position="38"/>
        <end position="118"/>
    </location>
</feature>
<dbReference type="InterPro" id="IPR004675">
    <property type="entry name" value="AhpD_core"/>
</dbReference>
<dbReference type="GO" id="GO:0051920">
    <property type="term" value="F:peroxiredoxin activity"/>
    <property type="evidence" value="ECO:0007669"/>
    <property type="project" value="InterPro"/>
</dbReference>
<dbReference type="PANTHER" id="PTHR33930">
    <property type="entry name" value="ALKYL HYDROPEROXIDE REDUCTASE AHPD"/>
    <property type="match status" value="1"/>
</dbReference>
<accession>A0A098BIM6</accession>
<protein>
    <submittedName>
        <fullName evidence="2">Alkylhydroperoxidase like protein, AhpD family</fullName>
    </submittedName>
</protein>
<dbReference type="EMBL" id="CCSD01000053">
    <property type="protein sequence ID" value="CDZ88568.1"/>
    <property type="molecule type" value="Genomic_DNA"/>
</dbReference>
<name>A0A098BIM6_9NOCA</name>
<reference evidence="2 3" key="1">
    <citation type="journal article" date="2014" name="Genome Announc.">
        <title>Draft Genome Sequence of Propane- and Butane-Oxidizing Actinobacterium Rhodococcus ruber IEGM 231.</title>
        <authorList>
            <person name="Ivshina I.B."/>
            <person name="Kuyukina M.S."/>
            <person name="Krivoruchko A.V."/>
            <person name="Barbe V."/>
            <person name="Fischer C."/>
        </authorList>
    </citation>
    <scope>NUCLEOTIDE SEQUENCE [LARGE SCALE GENOMIC DNA]</scope>
</reference>
<dbReference type="PANTHER" id="PTHR33930:SF2">
    <property type="entry name" value="BLR3452 PROTEIN"/>
    <property type="match status" value="1"/>
</dbReference>
<proteinExistence type="predicted"/>
<evidence type="ECO:0000259" key="1">
    <source>
        <dbReference type="Pfam" id="PF02627"/>
    </source>
</evidence>
<evidence type="ECO:0000313" key="3">
    <source>
        <dbReference type="Proteomes" id="UP000042997"/>
    </source>
</evidence>
<dbReference type="SUPFAM" id="SSF69118">
    <property type="entry name" value="AhpD-like"/>
    <property type="match status" value="1"/>
</dbReference>
<dbReference type="eggNOG" id="COG0599">
    <property type="taxonomic scope" value="Bacteria"/>
</dbReference>
<dbReference type="Pfam" id="PF02627">
    <property type="entry name" value="CMD"/>
    <property type="match status" value="1"/>
</dbReference>
<dbReference type="NCBIfam" id="TIGR00778">
    <property type="entry name" value="ahpD_dom"/>
    <property type="match status" value="1"/>
</dbReference>
<dbReference type="Proteomes" id="UP000042997">
    <property type="component" value="Unassembled WGS sequence"/>
</dbReference>
<dbReference type="AlphaFoldDB" id="A0A098BIM6"/>
<organism evidence="2 3">
    <name type="scientific">Rhodococcus ruber</name>
    <dbReference type="NCBI Taxonomy" id="1830"/>
    <lineage>
        <taxon>Bacteria</taxon>
        <taxon>Bacillati</taxon>
        <taxon>Actinomycetota</taxon>
        <taxon>Actinomycetes</taxon>
        <taxon>Mycobacteriales</taxon>
        <taxon>Nocardiaceae</taxon>
        <taxon>Rhodococcus</taxon>
    </lineage>
</organism>
<keyword evidence="2" id="KW-0560">Oxidoreductase</keyword>
<keyword evidence="2" id="KW-0575">Peroxidase</keyword>
<dbReference type="InterPro" id="IPR029032">
    <property type="entry name" value="AhpD-like"/>
</dbReference>